<comment type="caution">
    <text evidence="1">The sequence shown here is derived from an EMBL/GenBank/DDBJ whole genome shotgun (WGS) entry which is preliminary data.</text>
</comment>
<dbReference type="InterPro" id="IPR011727">
    <property type="entry name" value="CHP02117"/>
</dbReference>
<dbReference type="EMBL" id="JACCBY010000003">
    <property type="protein sequence ID" value="NYD90398.1"/>
    <property type="molecule type" value="Genomic_DNA"/>
</dbReference>
<dbReference type="AlphaFoldDB" id="A0A7Y9FN72"/>
<evidence type="ECO:0000313" key="2">
    <source>
        <dbReference type="Proteomes" id="UP000517753"/>
    </source>
</evidence>
<dbReference type="Pfam" id="PF09601">
    <property type="entry name" value="DUF2459"/>
    <property type="match status" value="1"/>
</dbReference>
<reference evidence="1 2" key="1">
    <citation type="submission" date="2020-08" db="EMBL/GenBank/DDBJ databases">
        <title>The Agave Microbiome: Exploring the role of microbial communities in plant adaptations to desert environments.</title>
        <authorList>
            <person name="Partida-Martinez L.P."/>
        </authorList>
    </citation>
    <scope>NUCLEOTIDE SEQUENCE [LARGE SCALE GENOMIC DNA]</scope>
    <source>
        <strain evidence="1 2">AS2.3</strain>
    </source>
</reference>
<accession>A0A7Y9FN72</accession>
<evidence type="ECO:0000313" key="1">
    <source>
        <dbReference type="EMBL" id="NYD90398.1"/>
    </source>
</evidence>
<proteinExistence type="predicted"/>
<dbReference type="Proteomes" id="UP000517753">
    <property type="component" value="Unassembled WGS sequence"/>
</dbReference>
<sequence length="224" mass="24167">MIRPHVLAIAGRWIAGLAALIVLLIAGYAAAGLVGGAIPAHAAWRPPAQGVRVYIESNGIHVGLVVPKVAAGVDWRDWAPGADLADPRYGGYDHLAIGWGEKAFYLETATWADLKLRTLLAAARGSDATLMHVEHVPAPRVGGAVRSVLLRPAEYRRLAAYLRAGVAPRRTRYRGYDANDVFYAARGHYSAARTCNAWAGDALRQAGVRVGHWTPFPVTVMAWF</sequence>
<dbReference type="NCBIfam" id="TIGR02117">
    <property type="entry name" value="chp_urease_rgn"/>
    <property type="match status" value="1"/>
</dbReference>
<gene>
    <name evidence="1" type="ORF">HD841_002195</name>
</gene>
<protein>
    <submittedName>
        <fullName evidence="1">Uncharacterized protein (TIGR02117 family)</fullName>
    </submittedName>
</protein>
<name>A0A7Y9FN72_9SPHN</name>
<keyword evidence="2" id="KW-1185">Reference proteome</keyword>
<organism evidence="1 2">
    <name type="scientific">Sphingomonas melonis</name>
    <dbReference type="NCBI Taxonomy" id="152682"/>
    <lineage>
        <taxon>Bacteria</taxon>
        <taxon>Pseudomonadati</taxon>
        <taxon>Pseudomonadota</taxon>
        <taxon>Alphaproteobacteria</taxon>
        <taxon>Sphingomonadales</taxon>
        <taxon>Sphingomonadaceae</taxon>
        <taxon>Sphingomonas</taxon>
    </lineage>
</organism>
<dbReference type="RefSeq" id="WP_179508894.1">
    <property type="nucleotide sequence ID" value="NZ_JACCBY010000003.1"/>
</dbReference>